<sequence>MCELKQDGYLESDCELDFSKLNNRLSSFHGSNLARQVPADRLARAGFYFTGNGDRVCCFSCQKTVDNWCSGDTPVERHKEVSPTCTFLKCCHRPSFNPCLGTSLTNGSTYDEAAEDMQYRLSTGAVVDETPYPMAPHMKSEEARLRSFSLWPLSSPMRPRDLAQAGFYYLEEGDHVQCFCCGGRLNGWEAEDVAWEEHATHFPRCFFILGHNMGNVPLQEDEQERESSQNTNAHDWMESFEGRLGSFAGLHHPVDHESLARAGFYSTGVGDKVKCFRCGGGLKGWQPEEDPWEEHAKFYPGCNFLLEEKGIEFINNVQLQQCPRSSANPSQQNGPSGNGNGIPQSQSEMARKAIEIGIEPSMVERSILQKIDRTGSGFSNVEALVEDCLSNTAESEMPDEDPLEKLRKLQMEKQCKICMDRDICIVFLPCVHLVTCKQCSESLTKCPICCRAITQKLKTYLA</sequence>
<evidence type="ECO:0000256" key="8">
    <source>
        <dbReference type="ARBA" id="ARBA00022703"/>
    </source>
</evidence>
<dbReference type="KEGG" id="kmr:108237932"/>
<dbReference type="GO" id="GO:0005634">
    <property type="term" value="C:nucleus"/>
    <property type="evidence" value="ECO:0007669"/>
    <property type="project" value="TreeGrafter"/>
</dbReference>
<dbReference type="GO" id="GO:0006915">
    <property type="term" value="P:apoptotic process"/>
    <property type="evidence" value="ECO:0007669"/>
    <property type="project" value="UniProtKB-KW"/>
</dbReference>
<dbReference type="STRING" id="37003.ENSKMAP00000022309"/>
<evidence type="ECO:0000259" key="20">
    <source>
        <dbReference type="PROSITE" id="PS50089"/>
    </source>
</evidence>
<keyword evidence="12" id="KW-0833">Ubl conjugation pathway</keyword>
<keyword evidence="6" id="KW-0808">Transferase</keyword>
<dbReference type="SUPFAM" id="SSF57924">
    <property type="entry name" value="Inhibitor of apoptosis (IAP) repeat"/>
    <property type="match status" value="3"/>
</dbReference>
<evidence type="ECO:0000256" key="15">
    <source>
        <dbReference type="ARBA" id="ARBA00044214"/>
    </source>
</evidence>
<keyword evidence="22" id="KW-1185">Reference proteome</keyword>
<comment type="catalytic activity">
    <reaction evidence="1">
        <text>S-ubiquitinyl-[E2 ubiquitin-conjugating enzyme]-L-cysteine + [acceptor protein]-L-lysine = [E2 ubiquitin-conjugating enzyme]-L-cysteine + N(6)-ubiquitinyl-[acceptor protein]-L-lysine.</text>
        <dbReference type="EC" id="2.3.2.27"/>
    </reaction>
</comment>
<dbReference type="GO" id="GO:0005737">
    <property type="term" value="C:cytoplasm"/>
    <property type="evidence" value="ECO:0007669"/>
    <property type="project" value="UniProtKB-SubCell"/>
</dbReference>
<evidence type="ECO:0000256" key="18">
    <source>
        <dbReference type="PROSITE-ProRule" id="PRU00175"/>
    </source>
</evidence>
<dbReference type="InterPro" id="IPR001841">
    <property type="entry name" value="Znf_RING"/>
</dbReference>
<keyword evidence="10" id="KW-0677">Repeat</keyword>
<feature type="region of interest" description="Disordered" evidence="19">
    <location>
        <begin position="323"/>
        <end position="346"/>
    </location>
</feature>
<comment type="subcellular location">
    <subcellularLocation>
        <location evidence="2">Cytoplasm</location>
    </subcellularLocation>
</comment>
<dbReference type="GO" id="GO:0090263">
    <property type="term" value="P:positive regulation of canonical Wnt signaling pathway"/>
    <property type="evidence" value="ECO:0007669"/>
    <property type="project" value="TreeGrafter"/>
</dbReference>
<dbReference type="CTD" id="331"/>
<evidence type="ECO:0000256" key="11">
    <source>
        <dbReference type="ARBA" id="ARBA00022771"/>
    </source>
</evidence>
<dbReference type="GO" id="GO:0043066">
    <property type="term" value="P:negative regulation of apoptotic process"/>
    <property type="evidence" value="ECO:0007669"/>
    <property type="project" value="TreeGrafter"/>
</dbReference>
<evidence type="ECO:0000256" key="4">
    <source>
        <dbReference type="ARBA" id="ARBA00012483"/>
    </source>
</evidence>
<reference evidence="21" key="1">
    <citation type="submission" date="2025-08" db="UniProtKB">
        <authorList>
            <consortium name="Ensembl"/>
        </authorList>
    </citation>
    <scope>IDENTIFICATION</scope>
</reference>
<dbReference type="PROSITE" id="PS50089">
    <property type="entry name" value="ZF_RING_2"/>
    <property type="match status" value="1"/>
</dbReference>
<evidence type="ECO:0000313" key="21">
    <source>
        <dbReference type="Ensembl" id="ENSKMAP00000022309.1"/>
    </source>
</evidence>
<dbReference type="Ensembl" id="ENSKMAT00000022594.1">
    <property type="protein sequence ID" value="ENSKMAP00000022309.1"/>
    <property type="gene ID" value="ENSKMAG00000016565.1"/>
</dbReference>
<dbReference type="InterPro" id="IPR050784">
    <property type="entry name" value="IAP"/>
</dbReference>
<dbReference type="PANTHER" id="PTHR10044">
    <property type="entry name" value="INHIBITOR OF APOPTOSIS"/>
    <property type="match status" value="1"/>
</dbReference>
<dbReference type="AlphaFoldDB" id="A0A3Q3BCA6"/>
<keyword evidence="7" id="KW-0879">Wnt signaling pathway</keyword>
<dbReference type="OMA" id="NDQVQCF"/>
<dbReference type="PANTHER" id="PTHR10044:SF115">
    <property type="entry name" value="E3 UBIQUITIN-PROTEIN LIGASE XIAP"/>
    <property type="match status" value="1"/>
</dbReference>
<organism evidence="21 22">
    <name type="scientific">Kryptolebias marmoratus</name>
    <name type="common">Mangrove killifish</name>
    <name type="synonym">Rivulus marmoratus</name>
    <dbReference type="NCBI Taxonomy" id="37003"/>
    <lineage>
        <taxon>Eukaryota</taxon>
        <taxon>Metazoa</taxon>
        <taxon>Chordata</taxon>
        <taxon>Craniata</taxon>
        <taxon>Vertebrata</taxon>
        <taxon>Euteleostomi</taxon>
        <taxon>Actinopterygii</taxon>
        <taxon>Neopterygii</taxon>
        <taxon>Teleostei</taxon>
        <taxon>Neoteleostei</taxon>
        <taxon>Acanthomorphata</taxon>
        <taxon>Ovalentaria</taxon>
        <taxon>Atherinomorphae</taxon>
        <taxon>Cyprinodontiformes</taxon>
        <taxon>Rivulidae</taxon>
        <taxon>Kryptolebias</taxon>
    </lineage>
</organism>
<evidence type="ECO:0000256" key="13">
    <source>
        <dbReference type="ARBA" id="ARBA00022833"/>
    </source>
</evidence>
<reference evidence="21" key="2">
    <citation type="submission" date="2025-09" db="UniProtKB">
        <authorList>
            <consortium name="Ensembl"/>
        </authorList>
    </citation>
    <scope>IDENTIFICATION</scope>
</reference>
<evidence type="ECO:0000256" key="12">
    <source>
        <dbReference type="ARBA" id="ARBA00022786"/>
    </source>
</evidence>
<evidence type="ECO:0000256" key="1">
    <source>
        <dbReference type="ARBA" id="ARBA00000900"/>
    </source>
</evidence>
<dbReference type="RefSeq" id="XP_017275162.1">
    <property type="nucleotide sequence ID" value="XM_017419673.3"/>
</dbReference>
<dbReference type="GO" id="GO:0031398">
    <property type="term" value="P:positive regulation of protein ubiquitination"/>
    <property type="evidence" value="ECO:0007669"/>
    <property type="project" value="TreeGrafter"/>
</dbReference>
<protein>
    <recommendedName>
        <fullName evidence="14">E3 ubiquitin-protein ligase XIAP</fullName>
        <ecNumber evidence="4">2.3.2.27</ecNumber>
    </recommendedName>
    <alternativeName>
        <fullName evidence="15">Baculoviral IAP repeat-containing protein 4</fullName>
    </alternativeName>
    <alternativeName>
        <fullName evidence="17">RING-type E3 ubiquitin transferase XIAP</fullName>
    </alternativeName>
    <alternativeName>
        <fullName evidence="16">X-linked inhibitor of apoptosis protein</fullName>
    </alternativeName>
</protein>
<keyword evidence="9" id="KW-0479">Metal-binding</keyword>
<proteinExistence type="inferred from homology"/>
<dbReference type="CDD" id="cd16714">
    <property type="entry name" value="RING-HC_BIRC4_8"/>
    <property type="match status" value="1"/>
</dbReference>
<evidence type="ECO:0000256" key="6">
    <source>
        <dbReference type="ARBA" id="ARBA00022679"/>
    </source>
</evidence>
<keyword evidence="5" id="KW-0963">Cytoplasm</keyword>
<evidence type="ECO:0000256" key="19">
    <source>
        <dbReference type="SAM" id="MobiDB-lite"/>
    </source>
</evidence>
<dbReference type="GeneTree" id="ENSGT00940000166874"/>
<dbReference type="GO" id="GO:0016055">
    <property type="term" value="P:Wnt signaling pathway"/>
    <property type="evidence" value="ECO:0007669"/>
    <property type="project" value="UniProtKB-KW"/>
</dbReference>
<dbReference type="GO" id="GO:0061630">
    <property type="term" value="F:ubiquitin protein ligase activity"/>
    <property type="evidence" value="ECO:0007669"/>
    <property type="project" value="UniProtKB-EC"/>
</dbReference>
<evidence type="ECO:0000313" key="22">
    <source>
        <dbReference type="Proteomes" id="UP000264800"/>
    </source>
</evidence>
<dbReference type="Pfam" id="PF13920">
    <property type="entry name" value="zf-C3HC4_3"/>
    <property type="match status" value="1"/>
</dbReference>
<feature type="compositionally biased region" description="Low complexity" evidence="19">
    <location>
        <begin position="328"/>
        <end position="345"/>
    </location>
</feature>
<evidence type="ECO:0000256" key="10">
    <source>
        <dbReference type="ARBA" id="ARBA00022737"/>
    </source>
</evidence>
<dbReference type="CDD" id="cd00022">
    <property type="entry name" value="BIR"/>
    <property type="match status" value="3"/>
</dbReference>
<evidence type="ECO:0000256" key="14">
    <source>
        <dbReference type="ARBA" id="ARBA00044089"/>
    </source>
</evidence>
<evidence type="ECO:0000256" key="5">
    <source>
        <dbReference type="ARBA" id="ARBA00022490"/>
    </source>
</evidence>
<accession>A0A3Q3BCA6</accession>
<dbReference type="OrthoDB" id="5855668at2759"/>
<dbReference type="Pfam" id="PF00653">
    <property type="entry name" value="BIR"/>
    <property type="match status" value="3"/>
</dbReference>
<evidence type="ECO:0000256" key="3">
    <source>
        <dbReference type="ARBA" id="ARBA00006672"/>
    </source>
</evidence>
<dbReference type="FunFam" id="1.10.1170.10:FF:000003">
    <property type="entry name" value="E3 ubiquitin-protein ligase XIAP"/>
    <property type="match status" value="1"/>
</dbReference>
<evidence type="ECO:0000256" key="7">
    <source>
        <dbReference type="ARBA" id="ARBA00022687"/>
    </source>
</evidence>
<evidence type="ECO:0000256" key="9">
    <source>
        <dbReference type="ARBA" id="ARBA00022723"/>
    </source>
</evidence>
<dbReference type="Gene3D" id="1.10.1170.10">
    <property type="entry name" value="Inhibitor Of Apoptosis Protein (2mihbC-IAP-1), Chain A"/>
    <property type="match status" value="4"/>
</dbReference>
<keyword evidence="8" id="KW-0053">Apoptosis</keyword>
<dbReference type="GO" id="GO:0051726">
    <property type="term" value="P:regulation of cell cycle"/>
    <property type="evidence" value="ECO:0007669"/>
    <property type="project" value="TreeGrafter"/>
</dbReference>
<keyword evidence="13" id="KW-0862">Zinc</keyword>
<comment type="similarity">
    <text evidence="3">Belongs to the IAP family.</text>
</comment>
<dbReference type="PROSITE" id="PS01282">
    <property type="entry name" value="BIR_REPEAT_1"/>
    <property type="match status" value="1"/>
</dbReference>
<dbReference type="SMART" id="SM00238">
    <property type="entry name" value="BIR"/>
    <property type="match status" value="3"/>
</dbReference>
<dbReference type="InterPro" id="IPR011029">
    <property type="entry name" value="DEATH-like_dom_sf"/>
</dbReference>
<keyword evidence="11 18" id="KW-0863">Zinc-finger</keyword>
<evidence type="ECO:0000256" key="17">
    <source>
        <dbReference type="ARBA" id="ARBA00044244"/>
    </source>
</evidence>
<name>A0A3Q3BCA6_KRYMA</name>
<dbReference type="FunFam" id="3.30.40.10:FF:000184">
    <property type="entry name" value="Baculoviral IAP repeat containing 2"/>
    <property type="match status" value="1"/>
</dbReference>
<dbReference type="EC" id="2.3.2.27" evidence="4"/>
<dbReference type="PROSITE" id="PS50143">
    <property type="entry name" value="BIR_REPEAT_2"/>
    <property type="match status" value="3"/>
</dbReference>
<dbReference type="FunFam" id="1.10.1170.10:FF:000002">
    <property type="entry name" value="Baculoviral IAP repeat containing 7"/>
    <property type="match status" value="1"/>
</dbReference>
<feature type="domain" description="RING-type" evidence="20">
    <location>
        <begin position="415"/>
        <end position="449"/>
    </location>
</feature>
<dbReference type="GeneID" id="108237932"/>
<evidence type="ECO:0000256" key="16">
    <source>
        <dbReference type="ARBA" id="ARBA00044224"/>
    </source>
</evidence>
<dbReference type="Gene3D" id="1.10.533.10">
    <property type="entry name" value="Death Domain, Fas"/>
    <property type="match status" value="1"/>
</dbReference>
<dbReference type="GO" id="GO:0008270">
    <property type="term" value="F:zinc ion binding"/>
    <property type="evidence" value="ECO:0007669"/>
    <property type="project" value="UniProtKB-KW"/>
</dbReference>
<dbReference type="InterPro" id="IPR001370">
    <property type="entry name" value="BIR_rpt"/>
</dbReference>
<evidence type="ECO:0000256" key="2">
    <source>
        <dbReference type="ARBA" id="ARBA00004496"/>
    </source>
</evidence>
<dbReference type="Proteomes" id="UP000264800">
    <property type="component" value="Unplaced"/>
</dbReference>
<dbReference type="Gene3D" id="1.10.8.10">
    <property type="entry name" value="DNA helicase RuvA subunit, C-terminal domain"/>
    <property type="match status" value="1"/>
</dbReference>
<dbReference type="GO" id="GO:0043027">
    <property type="term" value="F:cysteine-type endopeptidase inhibitor activity involved in apoptotic process"/>
    <property type="evidence" value="ECO:0007669"/>
    <property type="project" value="TreeGrafter"/>
</dbReference>